<evidence type="ECO:0000313" key="1">
    <source>
        <dbReference type="EMBL" id="CAG8530275.1"/>
    </source>
</evidence>
<dbReference type="AlphaFoldDB" id="A0A9N9AF64"/>
<accession>A0A9N9AF64</accession>
<gene>
    <name evidence="1" type="ORF">CPELLU_LOCUS3810</name>
</gene>
<organism evidence="1 2">
    <name type="scientific">Cetraspora pellucida</name>
    <dbReference type="NCBI Taxonomy" id="1433469"/>
    <lineage>
        <taxon>Eukaryota</taxon>
        <taxon>Fungi</taxon>
        <taxon>Fungi incertae sedis</taxon>
        <taxon>Mucoromycota</taxon>
        <taxon>Glomeromycotina</taxon>
        <taxon>Glomeromycetes</taxon>
        <taxon>Diversisporales</taxon>
        <taxon>Gigasporaceae</taxon>
        <taxon>Cetraspora</taxon>
    </lineage>
</organism>
<dbReference type="Proteomes" id="UP000789759">
    <property type="component" value="Unassembled WGS sequence"/>
</dbReference>
<protein>
    <submittedName>
        <fullName evidence="1">22161_t:CDS:1</fullName>
    </submittedName>
</protein>
<dbReference type="EMBL" id="CAJVQA010001898">
    <property type="protein sequence ID" value="CAG8530275.1"/>
    <property type="molecule type" value="Genomic_DNA"/>
</dbReference>
<name>A0A9N9AF64_9GLOM</name>
<proteinExistence type="predicted"/>
<comment type="caution">
    <text evidence="1">The sequence shown here is derived from an EMBL/GenBank/DDBJ whole genome shotgun (WGS) entry which is preliminary data.</text>
</comment>
<sequence>MLGRSKYVTMSYMFVAISSLKKLLNVDNNIVSVTVDFNNLNSAFSNNLDLKEKIEFANEPEIIEAKTYLVAEYKLFKESASTLYDITQIKDDKKKNALLAAMYTLSIQNSKINEKI</sequence>
<reference evidence="1" key="1">
    <citation type="submission" date="2021-06" db="EMBL/GenBank/DDBJ databases">
        <authorList>
            <person name="Kallberg Y."/>
            <person name="Tangrot J."/>
            <person name="Rosling A."/>
        </authorList>
    </citation>
    <scope>NUCLEOTIDE SEQUENCE</scope>
    <source>
        <strain evidence="1">FL966</strain>
    </source>
</reference>
<keyword evidence="2" id="KW-1185">Reference proteome</keyword>
<evidence type="ECO:0000313" key="2">
    <source>
        <dbReference type="Proteomes" id="UP000789759"/>
    </source>
</evidence>